<sequence length="229" mass="25353">MRFFSNRTSSRFCSNTHCYGHCKCVEHKAKTLQSKDDGENDATAAKVRRCTFFSRATLVIIFQPCCNQGKGEKQKVRRGDPKAVGTNSGFPSTWHSWYTGCGCAKSFDMSQTSFDGAKVAEPSCRGRVCAPASSQRHQETRGCPPSILHSTGSRASGPRRVVNAGRLSTFPCLSWRHFELDKPLRRLEQNPGLVSGGAREGAKVCDCSRMSLAPRVDGTRRRFSKKPRL</sequence>
<proteinExistence type="predicted"/>
<reference evidence="2 3" key="1">
    <citation type="submission" date="2024-04" db="EMBL/GenBank/DDBJ databases">
        <title>Phyllosticta paracitricarpa is synonymous to the EU quarantine fungus P. citricarpa based on phylogenomic analyses.</title>
        <authorList>
            <consortium name="Lawrence Berkeley National Laboratory"/>
            <person name="Van Ingen-Buijs V.A."/>
            <person name="Van Westerhoven A.C."/>
            <person name="Haridas S."/>
            <person name="Skiadas P."/>
            <person name="Martin F."/>
            <person name="Groenewald J.Z."/>
            <person name="Crous P.W."/>
            <person name="Seidl M.F."/>
        </authorList>
    </citation>
    <scope>NUCLEOTIDE SEQUENCE [LARGE SCALE GENOMIC DNA]</scope>
    <source>
        <strain evidence="2 3">CBS 123374</strain>
    </source>
</reference>
<evidence type="ECO:0000313" key="3">
    <source>
        <dbReference type="Proteomes" id="UP001492380"/>
    </source>
</evidence>
<name>A0ABR1YBY2_9PEZI</name>
<comment type="caution">
    <text evidence="2">The sequence shown here is derived from an EMBL/GenBank/DDBJ whole genome shotgun (WGS) entry which is preliminary data.</text>
</comment>
<gene>
    <name evidence="2" type="ORF">HDK90DRAFT_81432</name>
</gene>
<dbReference type="Proteomes" id="UP001492380">
    <property type="component" value="Unassembled WGS sequence"/>
</dbReference>
<protein>
    <submittedName>
        <fullName evidence="2">Uncharacterized protein</fullName>
    </submittedName>
</protein>
<feature type="region of interest" description="Disordered" evidence="1">
    <location>
        <begin position="135"/>
        <end position="159"/>
    </location>
</feature>
<organism evidence="2 3">
    <name type="scientific">Phyllosticta capitalensis</name>
    <dbReference type="NCBI Taxonomy" id="121624"/>
    <lineage>
        <taxon>Eukaryota</taxon>
        <taxon>Fungi</taxon>
        <taxon>Dikarya</taxon>
        <taxon>Ascomycota</taxon>
        <taxon>Pezizomycotina</taxon>
        <taxon>Dothideomycetes</taxon>
        <taxon>Dothideomycetes incertae sedis</taxon>
        <taxon>Botryosphaeriales</taxon>
        <taxon>Phyllostictaceae</taxon>
        <taxon>Phyllosticta</taxon>
    </lineage>
</organism>
<dbReference type="EMBL" id="JBBWRZ010000012">
    <property type="protein sequence ID" value="KAK8224491.1"/>
    <property type="molecule type" value="Genomic_DNA"/>
</dbReference>
<accession>A0ABR1YBY2</accession>
<keyword evidence="3" id="KW-1185">Reference proteome</keyword>
<evidence type="ECO:0000313" key="2">
    <source>
        <dbReference type="EMBL" id="KAK8224491.1"/>
    </source>
</evidence>
<evidence type="ECO:0000256" key="1">
    <source>
        <dbReference type="SAM" id="MobiDB-lite"/>
    </source>
</evidence>